<dbReference type="EMBL" id="JANJYJ010000007">
    <property type="protein sequence ID" value="KAK3198445.1"/>
    <property type="molecule type" value="Genomic_DNA"/>
</dbReference>
<accession>A0AAE0DZ70</accession>
<gene>
    <name evidence="2" type="ORF">Dsin_021860</name>
</gene>
<dbReference type="PANTHER" id="PTHR48449">
    <property type="entry name" value="DUF1985 DOMAIN-CONTAINING PROTEIN"/>
    <property type="match status" value="1"/>
</dbReference>
<reference evidence="2" key="1">
    <citation type="journal article" date="2023" name="Plant J.">
        <title>Genome sequences and population genomics provide insights into the demographic history, inbreeding, and mutation load of two 'living fossil' tree species of Dipteronia.</title>
        <authorList>
            <person name="Feng Y."/>
            <person name="Comes H.P."/>
            <person name="Chen J."/>
            <person name="Zhu S."/>
            <person name="Lu R."/>
            <person name="Zhang X."/>
            <person name="Li P."/>
            <person name="Qiu J."/>
            <person name="Olsen K.M."/>
            <person name="Qiu Y."/>
        </authorList>
    </citation>
    <scope>NUCLEOTIDE SEQUENCE</scope>
    <source>
        <strain evidence="2">NBL</strain>
    </source>
</reference>
<evidence type="ECO:0000259" key="1">
    <source>
        <dbReference type="Pfam" id="PF09331"/>
    </source>
</evidence>
<sequence length="142" mass="16393">MLLKSERFIGSHVLVISNACREEWHFLVVLFIFCYCVSHHDGPNDEMRFTLGHRSIWFSKVEFCLITGLKFGAIPDTAVYEDVQNGIHHMYFCGRAAVTFPELEASIEQGQWQEQSDAMKQCLLYMLNCVLIGVEERNFVPI</sequence>
<name>A0AAE0DZ70_9ROSI</name>
<evidence type="ECO:0000313" key="2">
    <source>
        <dbReference type="EMBL" id="KAK3198445.1"/>
    </source>
</evidence>
<dbReference type="Proteomes" id="UP001281410">
    <property type="component" value="Unassembled WGS sequence"/>
</dbReference>
<keyword evidence="3" id="KW-1185">Reference proteome</keyword>
<comment type="caution">
    <text evidence="2">The sequence shown here is derived from an EMBL/GenBank/DDBJ whole genome shotgun (WGS) entry which is preliminary data.</text>
</comment>
<organism evidence="2 3">
    <name type="scientific">Dipteronia sinensis</name>
    <dbReference type="NCBI Taxonomy" id="43782"/>
    <lineage>
        <taxon>Eukaryota</taxon>
        <taxon>Viridiplantae</taxon>
        <taxon>Streptophyta</taxon>
        <taxon>Embryophyta</taxon>
        <taxon>Tracheophyta</taxon>
        <taxon>Spermatophyta</taxon>
        <taxon>Magnoliopsida</taxon>
        <taxon>eudicotyledons</taxon>
        <taxon>Gunneridae</taxon>
        <taxon>Pentapetalae</taxon>
        <taxon>rosids</taxon>
        <taxon>malvids</taxon>
        <taxon>Sapindales</taxon>
        <taxon>Sapindaceae</taxon>
        <taxon>Hippocastanoideae</taxon>
        <taxon>Acereae</taxon>
        <taxon>Dipteronia</taxon>
    </lineage>
</organism>
<protein>
    <recommendedName>
        <fullName evidence="1">DUF1985 domain-containing protein</fullName>
    </recommendedName>
</protein>
<proteinExistence type="predicted"/>
<evidence type="ECO:0000313" key="3">
    <source>
        <dbReference type="Proteomes" id="UP001281410"/>
    </source>
</evidence>
<dbReference type="PANTHER" id="PTHR48449:SF1">
    <property type="entry name" value="DUF1985 DOMAIN-CONTAINING PROTEIN"/>
    <property type="match status" value="1"/>
</dbReference>
<dbReference type="Pfam" id="PF09331">
    <property type="entry name" value="DUF1985"/>
    <property type="match status" value="1"/>
</dbReference>
<feature type="domain" description="DUF1985" evidence="1">
    <location>
        <begin position="44"/>
        <end position="139"/>
    </location>
</feature>
<dbReference type="AlphaFoldDB" id="A0AAE0DZ70"/>
<dbReference type="InterPro" id="IPR015410">
    <property type="entry name" value="DUF1985"/>
</dbReference>